<dbReference type="PRINTS" id="PR01001">
    <property type="entry name" value="FADG3PDH"/>
</dbReference>
<keyword evidence="6" id="KW-0479">Metal-binding</keyword>
<evidence type="ECO:0000259" key="15">
    <source>
        <dbReference type="Pfam" id="PF16901"/>
    </source>
</evidence>
<keyword evidence="10" id="KW-0809">Transit peptide</keyword>
<evidence type="ECO:0000256" key="4">
    <source>
        <dbReference type="ARBA" id="ARBA00013029"/>
    </source>
</evidence>
<dbReference type="GO" id="GO:0004368">
    <property type="term" value="F:glycerol-3-phosphate dehydrogenase (quinone) activity"/>
    <property type="evidence" value="ECO:0007669"/>
    <property type="project" value="UniProtKB-EC"/>
</dbReference>
<dbReference type="STRING" id="675824.A0A1E3Q5X5"/>
<evidence type="ECO:0000259" key="14">
    <source>
        <dbReference type="Pfam" id="PF01266"/>
    </source>
</evidence>
<evidence type="ECO:0000256" key="12">
    <source>
        <dbReference type="ARBA" id="ARBA00023128"/>
    </source>
</evidence>
<keyword evidence="9" id="KW-0106">Calcium</keyword>
<dbReference type="PANTHER" id="PTHR11985:SF15">
    <property type="entry name" value="GLYCEROL-3-PHOSPHATE DEHYDROGENASE, MITOCHONDRIAL"/>
    <property type="match status" value="1"/>
</dbReference>
<dbReference type="SUPFAM" id="SSF51905">
    <property type="entry name" value="FAD/NAD(P)-binding domain"/>
    <property type="match status" value="1"/>
</dbReference>
<dbReference type="Gene3D" id="1.10.8.870">
    <property type="entry name" value="Alpha-glycerophosphate oxidase, cap domain"/>
    <property type="match status" value="1"/>
</dbReference>
<dbReference type="Proteomes" id="UP000094385">
    <property type="component" value="Unassembled WGS sequence"/>
</dbReference>
<evidence type="ECO:0000313" key="17">
    <source>
        <dbReference type="Proteomes" id="UP000094385"/>
    </source>
</evidence>
<comment type="cofactor">
    <cofactor evidence="1 13">
        <name>FAD</name>
        <dbReference type="ChEBI" id="CHEBI:57692"/>
    </cofactor>
</comment>
<dbReference type="SUPFAM" id="SSF54373">
    <property type="entry name" value="FAD-linked reductases, C-terminal domain"/>
    <property type="match status" value="1"/>
</dbReference>
<dbReference type="AlphaFoldDB" id="A0A1E3Q5X5"/>
<dbReference type="EMBL" id="KV454295">
    <property type="protein sequence ID" value="ODQ72552.1"/>
    <property type="molecule type" value="Genomic_DNA"/>
</dbReference>
<dbReference type="GO" id="GO:0005739">
    <property type="term" value="C:mitochondrion"/>
    <property type="evidence" value="ECO:0007669"/>
    <property type="project" value="UniProtKB-SubCell"/>
</dbReference>
<evidence type="ECO:0000256" key="6">
    <source>
        <dbReference type="ARBA" id="ARBA00022723"/>
    </source>
</evidence>
<dbReference type="GO" id="GO:0006072">
    <property type="term" value="P:glycerol-3-phosphate metabolic process"/>
    <property type="evidence" value="ECO:0007669"/>
    <property type="project" value="UniProtKB-UniRule"/>
</dbReference>
<evidence type="ECO:0000256" key="1">
    <source>
        <dbReference type="ARBA" id="ARBA00001974"/>
    </source>
</evidence>
<evidence type="ECO:0000256" key="5">
    <source>
        <dbReference type="ARBA" id="ARBA00022630"/>
    </source>
</evidence>
<comment type="catalytic activity">
    <reaction evidence="13">
        <text>a quinone + sn-glycerol 3-phosphate = dihydroxyacetone phosphate + a quinol</text>
        <dbReference type="Rhea" id="RHEA:18977"/>
        <dbReference type="ChEBI" id="CHEBI:24646"/>
        <dbReference type="ChEBI" id="CHEBI:57597"/>
        <dbReference type="ChEBI" id="CHEBI:57642"/>
        <dbReference type="ChEBI" id="CHEBI:132124"/>
        <dbReference type="EC" id="1.1.5.3"/>
    </reaction>
</comment>
<evidence type="ECO:0000256" key="11">
    <source>
        <dbReference type="ARBA" id="ARBA00023002"/>
    </source>
</evidence>
<dbReference type="Pfam" id="PF16901">
    <property type="entry name" value="DAO_C"/>
    <property type="match status" value="1"/>
</dbReference>
<organism evidence="16 17">
    <name type="scientific">Lipomyces starkeyi NRRL Y-11557</name>
    <dbReference type="NCBI Taxonomy" id="675824"/>
    <lineage>
        <taxon>Eukaryota</taxon>
        <taxon>Fungi</taxon>
        <taxon>Dikarya</taxon>
        <taxon>Ascomycota</taxon>
        <taxon>Saccharomycotina</taxon>
        <taxon>Lipomycetes</taxon>
        <taxon>Lipomycetales</taxon>
        <taxon>Lipomycetaceae</taxon>
        <taxon>Lipomyces</taxon>
    </lineage>
</organism>
<comment type="subcellular location">
    <subcellularLocation>
        <location evidence="2">Mitochondrion</location>
    </subcellularLocation>
</comment>
<dbReference type="EC" id="1.1.5.3" evidence="4 13"/>
<evidence type="ECO:0000256" key="13">
    <source>
        <dbReference type="RuleBase" id="RU361217"/>
    </source>
</evidence>
<keyword evidence="11 13" id="KW-0560">Oxidoreductase</keyword>
<protein>
    <recommendedName>
        <fullName evidence="4 13">Glycerol-3-phosphate dehydrogenase</fullName>
        <ecNumber evidence="4 13">1.1.5.3</ecNumber>
    </recommendedName>
</protein>
<dbReference type="InterPro" id="IPR006076">
    <property type="entry name" value="FAD-dep_OxRdtase"/>
</dbReference>
<proteinExistence type="inferred from homology"/>
<evidence type="ECO:0000256" key="3">
    <source>
        <dbReference type="ARBA" id="ARBA00007330"/>
    </source>
</evidence>
<evidence type="ECO:0000256" key="10">
    <source>
        <dbReference type="ARBA" id="ARBA00022946"/>
    </source>
</evidence>
<evidence type="ECO:0000256" key="8">
    <source>
        <dbReference type="ARBA" id="ARBA00022827"/>
    </source>
</evidence>
<comment type="similarity">
    <text evidence="3 13">Belongs to the FAD-dependent glycerol-3-phosphate dehydrogenase family.</text>
</comment>
<evidence type="ECO:0000256" key="2">
    <source>
        <dbReference type="ARBA" id="ARBA00004173"/>
    </source>
</evidence>
<dbReference type="FunFam" id="3.30.9.10:FF:000001">
    <property type="entry name" value="Glycerol-3-phosphate dehydrogenase"/>
    <property type="match status" value="1"/>
</dbReference>
<dbReference type="PANTHER" id="PTHR11985">
    <property type="entry name" value="GLYCEROL-3-PHOSPHATE DEHYDROGENASE"/>
    <property type="match status" value="1"/>
</dbReference>
<dbReference type="InterPro" id="IPR038299">
    <property type="entry name" value="DAO_C_sf"/>
</dbReference>
<dbReference type="PROSITE" id="PS00978">
    <property type="entry name" value="FAD_G3PDH_2"/>
    <property type="match status" value="1"/>
</dbReference>
<gene>
    <name evidence="16" type="ORF">LIPSTDRAFT_72144</name>
</gene>
<keyword evidence="8" id="KW-0274">FAD</keyword>
<reference evidence="16 17" key="1">
    <citation type="journal article" date="2016" name="Proc. Natl. Acad. Sci. U.S.A.">
        <title>Comparative genomics of biotechnologically important yeasts.</title>
        <authorList>
            <person name="Riley R."/>
            <person name="Haridas S."/>
            <person name="Wolfe K.H."/>
            <person name="Lopes M.R."/>
            <person name="Hittinger C.T."/>
            <person name="Goeker M."/>
            <person name="Salamov A.A."/>
            <person name="Wisecaver J.H."/>
            <person name="Long T.M."/>
            <person name="Calvey C.H."/>
            <person name="Aerts A.L."/>
            <person name="Barry K.W."/>
            <person name="Choi C."/>
            <person name="Clum A."/>
            <person name="Coughlan A.Y."/>
            <person name="Deshpande S."/>
            <person name="Douglass A.P."/>
            <person name="Hanson S.J."/>
            <person name="Klenk H.-P."/>
            <person name="LaButti K.M."/>
            <person name="Lapidus A."/>
            <person name="Lindquist E.A."/>
            <person name="Lipzen A.M."/>
            <person name="Meier-Kolthoff J.P."/>
            <person name="Ohm R.A."/>
            <person name="Otillar R.P."/>
            <person name="Pangilinan J.L."/>
            <person name="Peng Y."/>
            <person name="Rokas A."/>
            <person name="Rosa C.A."/>
            <person name="Scheuner C."/>
            <person name="Sibirny A.A."/>
            <person name="Slot J.C."/>
            <person name="Stielow J.B."/>
            <person name="Sun H."/>
            <person name="Kurtzman C.P."/>
            <person name="Blackwell M."/>
            <person name="Grigoriev I.V."/>
            <person name="Jeffries T.W."/>
        </authorList>
    </citation>
    <scope>NUCLEOTIDE SEQUENCE [LARGE SCALE GENOMIC DNA]</scope>
    <source>
        <strain evidence="16 17">NRRL Y-11557</strain>
    </source>
</reference>
<accession>A0A1E3Q5X5</accession>
<keyword evidence="12" id="KW-0496">Mitochondrion</keyword>
<name>A0A1E3Q5X5_LIPST</name>
<keyword evidence="5 13" id="KW-0285">Flavoprotein</keyword>
<keyword evidence="17" id="KW-1185">Reference proteome</keyword>
<dbReference type="InterPro" id="IPR036188">
    <property type="entry name" value="FAD/NAD-bd_sf"/>
</dbReference>
<dbReference type="GO" id="GO:0046872">
    <property type="term" value="F:metal ion binding"/>
    <property type="evidence" value="ECO:0007669"/>
    <property type="project" value="UniProtKB-KW"/>
</dbReference>
<evidence type="ECO:0000256" key="7">
    <source>
        <dbReference type="ARBA" id="ARBA00022737"/>
    </source>
</evidence>
<dbReference type="InterPro" id="IPR000447">
    <property type="entry name" value="G3P_DH_FAD-dep"/>
</dbReference>
<evidence type="ECO:0000256" key="9">
    <source>
        <dbReference type="ARBA" id="ARBA00022837"/>
    </source>
</evidence>
<keyword evidence="7" id="KW-0677">Repeat</keyword>
<dbReference type="PROSITE" id="PS00977">
    <property type="entry name" value="FAD_G3PDH_1"/>
    <property type="match status" value="1"/>
</dbReference>
<feature type="domain" description="FAD dependent oxidoreductase" evidence="14">
    <location>
        <begin position="80"/>
        <end position="446"/>
    </location>
</feature>
<dbReference type="InterPro" id="IPR031656">
    <property type="entry name" value="DAO_C"/>
</dbReference>
<evidence type="ECO:0000313" key="16">
    <source>
        <dbReference type="EMBL" id="ODQ72552.1"/>
    </source>
</evidence>
<feature type="domain" description="Alpha-glycerophosphate oxidase C-terminal" evidence="15">
    <location>
        <begin position="468"/>
        <end position="595"/>
    </location>
</feature>
<sequence length="631" mass="69868">MSFRQALFSATRTHRVLLRSVAAGGILSTTAFFLSNTDSFGSIHHQAEQDVPLNYPVPAPFALPPSREEQIKKLETEQFDLLIIGGGATGAGCALDAVSRGLKVALVERDDFACGTSSRSTKLVHGGVRYLEKAFWNLDYEQYKLVKEALAERATFLKIAPHLSFPLPIMVPVYKWWQVPYYWAGTKMYDLIAGKENMESSYFMGRGKTLENFPMLKPQNLKGAIVYYDGSHNDSRMNTAIALTAAQKGAVILNHMEVTELSKDASGRVNGAVVRDNDGTAGKIQVDAKGVINATGPFADRIRQLDTPVAIDIVAPSSGVHVILPDYYCSPSMGLIDPATSDGRVVFFLPWQGHTLAGTTDSPTTVTKDPIPSEDEISWILNEIQHYVADDITVRREDVLAAWSGIRPLVRDPRAKNTESLVRNHLITLSDSGLLTVAGGKWTTYREMAEDTVNTSVKEFGLEPTAPCGTKDIKLVGAEGYRKLMFIHLIQTFGIETGIAKHLADNYGDRAYDVVRLSATTGERWPTRGVKLSPAYPYIDGEIRYAVQHEYARTAVDVLSRRIRLAFLNSKAALESLPKVIDIMAEELKWDKARQDKEWDDTIRFLYSMGLQNGKYFSRADVESGKTKMLG</sequence>
<dbReference type="Gene3D" id="3.50.50.60">
    <property type="entry name" value="FAD/NAD(P)-binding domain"/>
    <property type="match status" value="1"/>
</dbReference>
<dbReference type="FunFam" id="1.10.8.870:FF:000001">
    <property type="entry name" value="Glycerol-3-phosphate dehydrogenase"/>
    <property type="match status" value="1"/>
</dbReference>
<dbReference type="OrthoDB" id="264015at2759"/>
<dbReference type="Pfam" id="PF01266">
    <property type="entry name" value="DAO"/>
    <property type="match status" value="1"/>
</dbReference>
<dbReference type="Gene3D" id="3.30.9.10">
    <property type="entry name" value="D-Amino Acid Oxidase, subunit A, domain 2"/>
    <property type="match status" value="1"/>
</dbReference>